<dbReference type="OrthoDB" id="437309at2759"/>
<name>W7AC42_9APIC</name>
<evidence type="ECO:0000256" key="1">
    <source>
        <dbReference type="SAM" id="Coils"/>
    </source>
</evidence>
<evidence type="ECO:0000313" key="3">
    <source>
        <dbReference type="EMBL" id="EUD66639.1"/>
    </source>
</evidence>
<keyword evidence="1" id="KW-0175">Coiled coil</keyword>
<dbReference type="RefSeq" id="XP_008816780.1">
    <property type="nucleotide sequence ID" value="XM_008818558.1"/>
</dbReference>
<keyword evidence="4" id="KW-1185">Reference proteome</keyword>
<dbReference type="Proteomes" id="UP000030640">
    <property type="component" value="Unassembled WGS sequence"/>
</dbReference>
<evidence type="ECO:0000313" key="4">
    <source>
        <dbReference type="Proteomes" id="UP000030640"/>
    </source>
</evidence>
<proteinExistence type="predicted"/>
<dbReference type="GeneID" id="20038234"/>
<dbReference type="EMBL" id="KI965470">
    <property type="protein sequence ID" value="EUD66639.1"/>
    <property type="molecule type" value="Genomic_DNA"/>
</dbReference>
<reference evidence="3 4" key="1">
    <citation type="submission" date="2013-02" db="EMBL/GenBank/DDBJ databases">
        <title>The Genome Sequence of Plasmodium inui San Antonio 1.</title>
        <authorList>
            <consortium name="The Broad Institute Genome Sequencing Platform"/>
            <consortium name="The Broad Institute Genome Sequencing Center for Infectious Disease"/>
            <person name="Neafsey D."/>
            <person name="Cheeseman I."/>
            <person name="Volkman S."/>
            <person name="Adams J."/>
            <person name="Walker B."/>
            <person name="Young S.K."/>
            <person name="Zeng Q."/>
            <person name="Gargeya S."/>
            <person name="Fitzgerald M."/>
            <person name="Haas B."/>
            <person name="Abouelleil A."/>
            <person name="Alvarado L."/>
            <person name="Arachchi H.M."/>
            <person name="Berlin A.M."/>
            <person name="Chapman S.B."/>
            <person name="Dewar J."/>
            <person name="Goldberg J."/>
            <person name="Griggs A."/>
            <person name="Gujja S."/>
            <person name="Hansen M."/>
            <person name="Howarth C."/>
            <person name="Imamovic A."/>
            <person name="Larimer J."/>
            <person name="McCowan C."/>
            <person name="Murphy C."/>
            <person name="Neiman D."/>
            <person name="Pearson M."/>
            <person name="Priest M."/>
            <person name="Roberts A."/>
            <person name="Saif S."/>
            <person name="Shea T."/>
            <person name="Sisk P."/>
            <person name="Sykes S."/>
            <person name="Wortman J."/>
            <person name="Nusbaum C."/>
            <person name="Birren B."/>
        </authorList>
    </citation>
    <scope>NUCLEOTIDE SEQUENCE [LARGE SCALE GENOMIC DNA]</scope>
    <source>
        <strain evidence="3 4">San Antonio 1</strain>
    </source>
</reference>
<organism evidence="3 4">
    <name type="scientific">Plasmodium inui San Antonio 1</name>
    <dbReference type="NCBI Taxonomy" id="1237626"/>
    <lineage>
        <taxon>Eukaryota</taxon>
        <taxon>Sar</taxon>
        <taxon>Alveolata</taxon>
        <taxon>Apicomplexa</taxon>
        <taxon>Aconoidasida</taxon>
        <taxon>Haemosporida</taxon>
        <taxon>Plasmodiidae</taxon>
        <taxon>Plasmodium</taxon>
        <taxon>Plasmodium (Plasmodium)</taxon>
    </lineage>
</organism>
<sequence length="522" mass="59212">MHSALLKNVHGQLCRGRNGSGKYCQQLVRLNPTEGAPLGARGVSSVGGHTRSYAGRYTGSYPGNYTRNDPRDCAEHHASPYTWHLTADSSFFRRTNRSSATWSGNSHAFGTYGECYGILRVGTHKLQHTMMAKNVAFSTGTKSKKTGKGAEEKKNTTKQYEVDSDSVMKDSLSEEIKEATGKEGDHSEATENIGEKKKKSKLKLIMFPFSIAFGAYVMYKVYQNDMNLSKAEESIIKDLVHLIYTYEEKMSKSNSKFVTCLSEKLNKQIAMYFLQLDADKSSGFLISDALSFLNDLNIKEDNTIVKSFIKSGVGKNIEMKKLSGCSLQQFAELLESLILVSKTKQQNGSSQDTLQTGTNQENYYLNILQRYLDALLYIVKTSDLYLYVQMKKNAVSSSSSASSPQEGQQEEQTDDLEIAILNKLTKYNDKYVQKKNLTLDYLLSKEELSKFRQNANLTRKEEEKELLLIEKKKLEEKIQLLLKLQAKKTLTETEVKRLQDLKAKLRNVKYTIKKEELKKYFQ</sequence>
<protein>
    <submittedName>
        <fullName evidence="3">Uncharacterized protein</fullName>
    </submittedName>
</protein>
<evidence type="ECO:0000256" key="2">
    <source>
        <dbReference type="SAM" id="MobiDB-lite"/>
    </source>
</evidence>
<dbReference type="VEuPathDB" id="PlasmoDB:C922_02960"/>
<feature type="region of interest" description="Disordered" evidence="2">
    <location>
        <begin position="140"/>
        <end position="164"/>
    </location>
</feature>
<gene>
    <name evidence="3" type="ORF">C922_02960</name>
</gene>
<accession>W7AC42</accession>
<dbReference type="AlphaFoldDB" id="W7AC42"/>
<feature type="coiled-coil region" evidence="1">
    <location>
        <begin position="445"/>
        <end position="518"/>
    </location>
</feature>